<gene>
    <name evidence="2" type="ORF">Mal52_24700</name>
</gene>
<dbReference type="RefSeq" id="WP_145376262.1">
    <property type="nucleotide sequence ID" value="NZ_CP036276.1"/>
</dbReference>
<keyword evidence="1" id="KW-1133">Transmembrane helix</keyword>
<evidence type="ECO:0000313" key="3">
    <source>
        <dbReference type="Proteomes" id="UP000319383"/>
    </source>
</evidence>
<dbReference type="InterPro" id="IPR025238">
    <property type="entry name" value="DUF4184"/>
</dbReference>
<dbReference type="KEGG" id="sdyn:Mal52_24700"/>
<feature type="transmembrane region" description="Helical" evidence="1">
    <location>
        <begin position="55"/>
        <end position="77"/>
    </location>
</feature>
<proteinExistence type="predicted"/>
<keyword evidence="3" id="KW-1185">Reference proteome</keyword>
<dbReference type="Pfam" id="PF13803">
    <property type="entry name" value="DUF4184"/>
    <property type="match status" value="1"/>
</dbReference>
<dbReference type="EMBL" id="CP036276">
    <property type="protein sequence ID" value="QDU43992.1"/>
    <property type="molecule type" value="Genomic_DNA"/>
</dbReference>
<name>A0A517ZND3_9PLAN</name>
<protein>
    <submittedName>
        <fullName evidence="2">Uncharacterized protein</fullName>
    </submittedName>
</protein>
<dbReference type="AlphaFoldDB" id="A0A517ZND3"/>
<reference evidence="2 3" key="1">
    <citation type="submission" date="2019-02" db="EMBL/GenBank/DDBJ databases">
        <title>Deep-cultivation of Planctomycetes and their phenomic and genomic characterization uncovers novel biology.</title>
        <authorList>
            <person name="Wiegand S."/>
            <person name="Jogler M."/>
            <person name="Boedeker C."/>
            <person name="Pinto D."/>
            <person name="Vollmers J."/>
            <person name="Rivas-Marin E."/>
            <person name="Kohn T."/>
            <person name="Peeters S.H."/>
            <person name="Heuer A."/>
            <person name="Rast P."/>
            <person name="Oberbeckmann S."/>
            <person name="Bunk B."/>
            <person name="Jeske O."/>
            <person name="Meyerdierks A."/>
            <person name="Storesund J.E."/>
            <person name="Kallscheuer N."/>
            <person name="Luecker S."/>
            <person name="Lage O.M."/>
            <person name="Pohl T."/>
            <person name="Merkel B.J."/>
            <person name="Hornburger P."/>
            <person name="Mueller R.-W."/>
            <person name="Bruemmer F."/>
            <person name="Labrenz M."/>
            <person name="Spormann A.M."/>
            <person name="Op den Camp H."/>
            <person name="Overmann J."/>
            <person name="Amann R."/>
            <person name="Jetten M.S.M."/>
            <person name="Mascher T."/>
            <person name="Medema M.H."/>
            <person name="Devos D.P."/>
            <person name="Kaster A.-K."/>
            <person name="Ovreas L."/>
            <person name="Rohde M."/>
            <person name="Galperin M.Y."/>
            <person name="Jogler C."/>
        </authorList>
    </citation>
    <scope>NUCLEOTIDE SEQUENCE [LARGE SCALE GENOMIC DNA]</scope>
    <source>
        <strain evidence="2 3">Mal52</strain>
    </source>
</reference>
<feature type="transmembrane region" description="Helical" evidence="1">
    <location>
        <begin position="136"/>
        <end position="161"/>
    </location>
</feature>
<evidence type="ECO:0000313" key="2">
    <source>
        <dbReference type="EMBL" id="QDU43992.1"/>
    </source>
</evidence>
<organism evidence="2 3">
    <name type="scientific">Symmachiella dynata</name>
    <dbReference type="NCBI Taxonomy" id="2527995"/>
    <lineage>
        <taxon>Bacteria</taxon>
        <taxon>Pseudomonadati</taxon>
        <taxon>Planctomycetota</taxon>
        <taxon>Planctomycetia</taxon>
        <taxon>Planctomycetales</taxon>
        <taxon>Planctomycetaceae</taxon>
        <taxon>Symmachiella</taxon>
    </lineage>
</organism>
<keyword evidence="1" id="KW-0472">Membrane</keyword>
<sequence>MPFTPFHFGPGLLIKSLTGRMFWLTSFVAANVLIDVEVLYYLWTRSRPFHRYAHSYLGGMVAGLLAGAGTFAVAMLAARVWPRRWSIPPKAKSSKPMLLFQSIAAGLIGGLTHIFLDSLVHAEVEPFWPFAAGNEFAGLVSGRIVYLSLAILGLLGGCIWLQEYLAADR</sequence>
<feature type="transmembrane region" description="Helical" evidence="1">
    <location>
        <begin position="21"/>
        <end position="43"/>
    </location>
</feature>
<keyword evidence="1" id="KW-0812">Transmembrane</keyword>
<evidence type="ECO:0000256" key="1">
    <source>
        <dbReference type="SAM" id="Phobius"/>
    </source>
</evidence>
<feature type="transmembrane region" description="Helical" evidence="1">
    <location>
        <begin position="98"/>
        <end position="116"/>
    </location>
</feature>
<accession>A0A517ZND3</accession>
<dbReference type="Proteomes" id="UP000319383">
    <property type="component" value="Chromosome"/>
</dbReference>